<dbReference type="PRINTS" id="PR00033">
    <property type="entry name" value="HTHASNC"/>
</dbReference>
<organism evidence="5 6">
    <name type="scientific">Paenibacillus zeirhizosphaerae</name>
    <dbReference type="NCBI Taxonomy" id="2987519"/>
    <lineage>
        <taxon>Bacteria</taxon>
        <taxon>Bacillati</taxon>
        <taxon>Bacillota</taxon>
        <taxon>Bacilli</taxon>
        <taxon>Bacillales</taxon>
        <taxon>Paenibacillaceae</taxon>
        <taxon>Paenibacillus</taxon>
    </lineage>
</organism>
<dbReference type="Pfam" id="PF00392">
    <property type="entry name" value="GntR"/>
    <property type="match status" value="1"/>
</dbReference>
<dbReference type="SMART" id="SM00895">
    <property type="entry name" value="FCD"/>
    <property type="match status" value="1"/>
</dbReference>
<dbReference type="SMART" id="SM00345">
    <property type="entry name" value="HTH_GNTR"/>
    <property type="match status" value="1"/>
</dbReference>
<dbReference type="PANTHER" id="PTHR43537">
    <property type="entry name" value="TRANSCRIPTIONAL REGULATOR, GNTR FAMILY"/>
    <property type="match status" value="1"/>
</dbReference>
<dbReference type="EMBL" id="JAPCKK010000030">
    <property type="protein sequence ID" value="MDP4098699.1"/>
    <property type="molecule type" value="Genomic_DNA"/>
</dbReference>
<protein>
    <submittedName>
        <fullName evidence="5">GntR family transcriptional regulator</fullName>
    </submittedName>
</protein>
<dbReference type="PANTHER" id="PTHR43537:SF24">
    <property type="entry name" value="GLUCONATE OPERON TRANSCRIPTIONAL REPRESSOR"/>
    <property type="match status" value="1"/>
</dbReference>
<accession>A0ABT9FVE4</accession>
<reference evidence="5 6" key="1">
    <citation type="submission" date="2022-10" db="EMBL/GenBank/DDBJ databases">
        <title>Paenibacillus description and whole genome data of maize root bacterial community.</title>
        <authorList>
            <person name="Marton D."/>
            <person name="Farkas M."/>
            <person name="Cserhati M."/>
        </authorList>
    </citation>
    <scope>NUCLEOTIDE SEQUENCE [LARGE SCALE GENOMIC DNA]</scope>
    <source>
        <strain evidence="5 6">P96</strain>
    </source>
</reference>
<sequence length="228" mass="25355">MRYIGFMNKLPFSKVNRMSLRDQVYIVLKEAIISLELAPGERIHDAKLADSFGVSRTPVREALKRLEDEGLIQAFPGSVTKVAPLREEDAAHAFVVVASLFGLAARLGCSRLQAEHLERLEATNERLLTALQQHNAPVALEEDTLFHFIFVEAAANPELKEALERILPKVRRISLAKFSSVAGFHSVEDHRDIISAAREGDEQKAGELTERNWLTLGALLAGMKGDFE</sequence>
<keyword evidence="1" id="KW-0805">Transcription regulation</keyword>
<keyword evidence="2" id="KW-0238">DNA-binding</keyword>
<dbReference type="PRINTS" id="PR00035">
    <property type="entry name" value="HTHGNTR"/>
</dbReference>
<evidence type="ECO:0000256" key="1">
    <source>
        <dbReference type="ARBA" id="ARBA00023015"/>
    </source>
</evidence>
<proteinExistence type="predicted"/>
<dbReference type="InterPro" id="IPR000485">
    <property type="entry name" value="AsnC-type_HTH_dom"/>
</dbReference>
<keyword evidence="6" id="KW-1185">Reference proteome</keyword>
<dbReference type="PROSITE" id="PS50949">
    <property type="entry name" value="HTH_GNTR"/>
    <property type="match status" value="1"/>
</dbReference>
<dbReference type="InterPro" id="IPR000524">
    <property type="entry name" value="Tscrpt_reg_HTH_GntR"/>
</dbReference>
<evidence type="ECO:0000256" key="3">
    <source>
        <dbReference type="ARBA" id="ARBA00023163"/>
    </source>
</evidence>
<dbReference type="InterPro" id="IPR036388">
    <property type="entry name" value="WH-like_DNA-bd_sf"/>
</dbReference>
<name>A0ABT9FVE4_9BACL</name>
<dbReference type="InterPro" id="IPR036390">
    <property type="entry name" value="WH_DNA-bd_sf"/>
</dbReference>
<dbReference type="Gene3D" id="1.10.10.10">
    <property type="entry name" value="Winged helix-like DNA-binding domain superfamily/Winged helix DNA-binding domain"/>
    <property type="match status" value="1"/>
</dbReference>
<evidence type="ECO:0000313" key="5">
    <source>
        <dbReference type="EMBL" id="MDP4098699.1"/>
    </source>
</evidence>
<evidence type="ECO:0000313" key="6">
    <source>
        <dbReference type="Proteomes" id="UP001241848"/>
    </source>
</evidence>
<dbReference type="InterPro" id="IPR008920">
    <property type="entry name" value="TF_FadR/GntR_C"/>
</dbReference>
<comment type="caution">
    <text evidence="5">The sequence shown here is derived from an EMBL/GenBank/DDBJ whole genome shotgun (WGS) entry which is preliminary data.</text>
</comment>
<gene>
    <name evidence="5" type="ORF">OIN60_18365</name>
</gene>
<feature type="domain" description="HTH gntR-type" evidence="4">
    <location>
        <begin position="18"/>
        <end position="85"/>
    </location>
</feature>
<keyword evidence="3" id="KW-0804">Transcription</keyword>
<dbReference type="InterPro" id="IPR011711">
    <property type="entry name" value="GntR_C"/>
</dbReference>
<dbReference type="Proteomes" id="UP001241848">
    <property type="component" value="Unassembled WGS sequence"/>
</dbReference>
<dbReference type="SUPFAM" id="SSF46785">
    <property type="entry name" value="Winged helix' DNA-binding domain"/>
    <property type="match status" value="1"/>
</dbReference>
<dbReference type="Pfam" id="PF07729">
    <property type="entry name" value="FCD"/>
    <property type="match status" value="1"/>
</dbReference>
<evidence type="ECO:0000259" key="4">
    <source>
        <dbReference type="PROSITE" id="PS50949"/>
    </source>
</evidence>
<dbReference type="Gene3D" id="1.20.120.530">
    <property type="entry name" value="GntR ligand-binding domain-like"/>
    <property type="match status" value="1"/>
</dbReference>
<dbReference type="SUPFAM" id="SSF48008">
    <property type="entry name" value="GntR ligand-binding domain-like"/>
    <property type="match status" value="1"/>
</dbReference>
<evidence type="ECO:0000256" key="2">
    <source>
        <dbReference type="ARBA" id="ARBA00023125"/>
    </source>
</evidence>
<dbReference type="CDD" id="cd07377">
    <property type="entry name" value="WHTH_GntR"/>
    <property type="match status" value="1"/>
</dbReference>